<reference evidence="1 2" key="1">
    <citation type="submission" date="2022-09" db="EMBL/GenBank/DDBJ databases">
        <authorList>
            <person name="Palmer J.M."/>
        </authorList>
    </citation>
    <scope>NUCLEOTIDE SEQUENCE [LARGE SCALE GENOMIC DNA]</scope>
    <source>
        <strain evidence="1 2">DSM 7382</strain>
    </source>
</reference>
<evidence type="ECO:0000313" key="2">
    <source>
        <dbReference type="Proteomes" id="UP001385951"/>
    </source>
</evidence>
<evidence type="ECO:0008006" key="3">
    <source>
        <dbReference type="Google" id="ProtNLM"/>
    </source>
</evidence>
<evidence type="ECO:0000313" key="1">
    <source>
        <dbReference type="EMBL" id="KAK7691070.1"/>
    </source>
</evidence>
<dbReference type="Gene3D" id="3.80.10.10">
    <property type="entry name" value="Ribonuclease Inhibitor"/>
    <property type="match status" value="1"/>
</dbReference>
<sequence>MRIGTILYITSRIQIRLRLVSFDFMSSSSNSNSHWQEGLSKGDYHDSILLRRETEEDIARLWDIIHEEQWIVASNIQILNSLIPIAKLLPEILSEIFIHIATNPFSYSNPPTSSRSNASNKVHTIGPYDWIVITHVCHHWREVALKSPRLWSFIYLGPSEPVQEFLARSGQAPLHIRPWTTITTTSSTPAPRDHGSPQTLKASVLAYSLRLILAEVHRIESMSLKLRAPVLERVFGQFDEDGLSAPRLRSLTFCSSGEQAFPKILSKCHFPMLIHVSMSKYVVPWHLSFLRTESITSLELHQAQFTSVDFIQSTIRTILDTLSHLPRLEELELSHGPTLDGSSSPHGMPAVHFPCLQQLTIRSTAANIDTFLSHCTFPSTTITQLEIPTERNGRHWSEESSSLLRSVISKSVDVVQGYMPISGLSICIKPVATAETNMVRNNECQVMISTYHFDPASIPRYIDTLIPRPRFSVKFVYTEPLNTRDLLHNLCSSLSLDRTTYLHISCTAQSKINDADPNSDLGNFVANLITRCSPTGLEALHIAGLNFSIMRSILASWCSLPFRDVTINGTETPFDAHSNSIVARGLFGSIRTLILSEITSEMSSPDFTDLCDSIQSQAQYYRGQCISFTKLVFQGCSVEHDWLFDLVDAVAELFYQQHRFTKTLPSKPYGISPVFGQSSARNLPNHNEPSRSLPTQGNWADYVESGRVTLDFRGRPHIEIERDV</sequence>
<accession>A0AAW0GIM4</accession>
<keyword evidence="2" id="KW-1185">Reference proteome</keyword>
<organism evidence="1 2">
    <name type="scientific">Cerrena zonata</name>
    <dbReference type="NCBI Taxonomy" id="2478898"/>
    <lineage>
        <taxon>Eukaryota</taxon>
        <taxon>Fungi</taxon>
        <taxon>Dikarya</taxon>
        <taxon>Basidiomycota</taxon>
        <taxon>Agaricomycotina</taxon>
        <taxon>Agaricomycetes</taxon>
        <taxon>Polyporales</taxon>
        <taxon>Cerrenaceae</taxon>
        <taxon>Cerrena</taxon>
    </lineage>
</organism>
<proteinExistence type="predicted"/>
<name>A0AAW0GIM4_9APHY</name>
<dbReference type="AlphaFoldDB" id="A0AAW0GIM4"/>
<dbReference type="InterPro" id="IPR032675">
    <property type="entry name" value="LRR_dom_sf"/>
</dbReference>
<gene>
    <name evidence="1" type="ORF">QCA50_006173</name>
</gene>
<dbReference type="Proteomes" id="UP001385951">
    <property type="component" value="Unassembled WGS sequence"/>
</dbReference>
<dbReference type="EMBL" id="JASBNA010000006">
    <property type="protein sequence ID" value="KAK7691070.1"/>
    <property type="molecule type" value="Genomic_DNA"/>
</dbReference>
<protein>
    <recommendedName>
        <fullName evidence="3">F-box domain-containing protein</fullName>
    </recommendedName>
</protein>
<dbReference type="SUPFAM" id="SSF52047">
    <property type="entry name" value="RNI-like"/>
    <property type="match status" value="1"/>
</dbReference>
<dbReference type="Gene3D" id="1.20.1280.50">
    <property type="match status" value="1"/>
</dbReference>
<comment type="caution">
    <text evidence="1">The sequence shown here is derived from an EMBL/GenBank/DDBJ whole genome shotgun (WGS) entry which is preliminary data.</text>
</comment>